<dbReference type="Proteomes" id="UP000028549">
    <property type="component" value="Unassembled WGS sequence"/>
</dbReference>
<feature type="transmembrane region" description="Helical" evidence="1">
    <location>
        <begin position="107"/>
        <end position="128"/>
    </location>
</feature>
<evidence type="ECO:0000313" key="4">
    <source>
        <dbReference type="Proteomes" id="UP000028549"/>
    </source>
</evidence>
<keyword evidence="1" id="KW-0812">Transmembrane</keyword>
<dbReference type="SUPFAM" id="SSF81324">
    <property type="entry name" value="Voltage-gated potassium channels"/>
    <property type="match status" value="1"/>
</dbReference>
<keyword evidence="1" id="KW-0472">Membrane</keyword>
<dbReference type="AlphaFoldDB" id="A0A084GJH8"/>
<accession>A0A084GJH8</accession>
<organism evidence="3 4">
    <name type="scientific">Metabacillus indicus</name>
    <name type="common">Bacillus indicus</name>
    <dbReference type="NCBI Taxonomy" id="246786"/>
    <lineage>
        <taxon>Bacteria</taxon>
        <taxon>Bacillati</taxon>
        <taxon>Bacillota</taxon>
        <taxon>Bacilli</taxon>
        <taxon>Bacillales</taxon>
        <taxon>Bacillaceae</taxon>
        <taxon>Metabacillus</taxon>
    </lineage>
</organism>
<protein>
    <recommendedName>
        <fullName evidence="2">Potassium channel domain-containing protein</fullName>
    </recommendedName>
</protein>
<comment type="caution">
    <text evidence="3">The sequence shown here is derived from an EMBL/GenBank/DDBJ whole genome shotgun (WGS) entry which is preliminary data.</text>
</comment>
<dbReference type="InterPro" id="IPR013099">
    <property type="entry name" value="K_chnl_dom"/>
</dbReference>
<name>A0A084GJH8_METID</name>
<feature type="transmembrane region" description="Helical" evidence="1">
    <location>
        <begin position="36"/>
        <end position="55"/>
    </location>
</feature>
<dbReference type="EMBL" id="JNVC02000019">
    <property type="protein sequence ID" value="KEZ47490.1"/>
    <property type="molecule type" value="Genomic_DNA"/>
</dbReference>
<dbReference type="Gene3D" id="1.10.287.70">
    <property type="match status" value="1"/>
</dbReference>
<keyword evidence="1" id="KW-1133">Transmembrane helix</keyword>
<evidence type="ECO:0000313" key="3">
    <source>
        <dbReference type="EMBL" id="KEZ47490.1"/>
    </source>
</evidence>
<dbReference type="OrthoDB" id="9813518at2"/>
<evidence type="ECO:0000256" key="1">
    <source>
        <dbReference type="SAM" id="Phobius"/>
    </source>
</evidence>
<dbReference type="Pfam" id="PF07885">
    <property type="entry name" value="Ion_trans_2"/>
    <property type="match status" value="1"/>
</dbReference>
<proteinExistence type="predicted"/>
<feature type="transmembrane region" description="Helical" evidence="1">
    <location>
        <begin position="6"/>
        <end position="24"/>
    </location>
</feature>
<evidence type="ECO:0000259" key="2">
    <source>
        <dbReference type="Pfam" id="PF07885"/>
    </source>
</evidence>
<dbReference type="RefSeq" id="WP_029285991.1">
    <property type="nucleotide sequence ID" value="NZ_CP176757.1"/>
</dbReference>
<sequence length="134" mass="14807">MGGLFAVAVTLCLLMSFNIFIRTFSRKNFLSIDTLLIVIFLYLSILIGFSMMYLILDASGFEVLVDNGVILEGTYLERLHTCLYFSAVTLFSLGYGDVVPIGFGRLLAVLEALIGYVLPAVFVARTVWGMDKVS</sequence>
<feature type="domain" description="Potassium channel" evidence="2">
    <location>
        <begin position="76"/>
        <end position="125"/>
    </location>
</feature>
<keyword evidence="4" id="KW-1185">Reference proteome</keyword>
<reference evidence="3 4" key="1">
    <citation type="journal article" date="2005" name="Int. J. Syst. Evol. Microbiol.">
        <title>Bacillus cibi sp. nov., isolated from jeotgal, a traditional Korean fermented seafood.</title>
        <authorList>
            <person name="Yoon J.H."/>
            <person name="Lee C.H."/>
            <person name="Oh T.K."/>
        </authorList>
    </citation>
    <scope>NUCLEOTIDE SEQUENCE [LARGE SCALE GENOMIC DNA]</scope>
    <source>
        <strain evidence="3 4">DSM 16189</strain>
    </source>
</reference>
<dbReference type="STRING" id="246786.GS18_0219025"/>
<gene>
    <name evidence="3" type="ORF">GS18_0219025</name>
</gene>